<evidence type="ECO:0000256" key="5">
    <source>
        <dbReference type="ARBA" id="ARBA00022801"/>
    </source>
</evidence>
<name>A0AAE9WC97_9SCHI</name>
<dbReference type="InterPro" id="IPR029055">
    <property type="entry name" value="Ntn_hydrolases_N"/>
</dbReference>
<organism evidence="12 13">
    <name type="scientific">Schizosaccharomyces osmophilus</name>
    <dbReference type="NCBI Taxonomy" id="2545709"/>
    <lineage>
        <taxon>Eukaryota</taxon>
        <taxon>Fungi</taxon>
        <taxon>Dikarya</taxon>
        <taxon>Ascomycota</taxon>
        <taxon>Taphrinomycotina</taxon>
        <taxon>Schizosaccharomycetes</taxon>
        <taxon>Schizosaccharomycetales</taxon>
        <taxon>Schizosaccharomycetaceae</taxon>
        <taxon>Schizosaccharomyces</taxon>
    </lineage>
</organism>
<evidence type="ECO:0000256" key="6">
    <source>
        <dbReference type="ARBA" id="ARBA00022942"/>
    </source>
</evidence>
<evidence type="ECO:0000256" key="9">
    <source>
        <dbReference type="ARBA" id="ARBA00026071"/>
    </source>
</evidence>
<evidence type="ECO:0000256" key="3">
    <source>
        <dbReference type="ARBA" id="ARBA00022670"/>
    </source>
</evidence>
<keyword evidence="5" id="KW-0378">Hydrolase</keyword>
<dbReference type="Gene3D" id="3.60.20.10">
    <property type="entry name" value="Glutamine Phosphoribosylpyrophosphate, subunit 1, domain 1"/>
    <property type="match status" value="1"/>
</dbReference>
<keyword evidence="7" id="KW-0865">Zymogen</keyword>
<dbReference type="KEGG" id="som:SOMG_01054"/>
<keyword evidence="2 11" id="KW-0963">Cytoplasm</keyword>
<proteinExistence type="inferred from homology"/>
<keyword evidence="13" id="KW-1185">Reference proteome</keyword>
<dbReference type="Pfam" id="PF00227">
    <property type="entry name" value="Proteasome"/>
    <property type="match status" value="1"/>
</dbReference>
<dbReference type="GO" id="GO:0051603">
    <property type="term" value="P:proteolysis involved in protein catabolic process"/>
    <property type="evidence" value="ECO:0007669"/>
    <property type="project" value="InterPro"/>
</dbReference>
<evidence type="ECO:0000256" key="1">
    <source>
        <dbReference type="ARBA" id="ARBA00001198"/>
    </source>
</evidence>
<dbReference type="GO" id="GO:0005737">
    <property type="term" value="C:cytoplasm"/>
    <property type="evidence" value="ECO:0007669"/>
    <property type="project" value="UniProtKB-SubCell"/>
</dbReference>
<dbReference type="Proteomes" id="UP001212411">
    <property type="component" value="Chromosome 1"/>
</dbReference>
<feature type="active site" description="Nucleophile" evidence="10">
    <location>
        <position position="25"/>
    </location>
</feature>
<dbReference type="PROSITE" id="PS00854">
    <property type="entry name" value="PROTEASOME_BETA_1"/>
    <property type="match status" value="1"/>
</dbReference>
<evidence type="ECO:0000313" key="13">
    <source>
        <dbReference type="Proteomes" id="UP001212411"/>
    </source>
</evidence>
<dbReference type="PROSITE" id="PS51476">
    <property type="entry name" value="PROTEASOME_BETA_2"/>
    <property type="match status" value="1"/>
</dbReference>
<comment type="similarity">
    <text evidence="11">Belongs to the peptidase T1B family.</text>
</comment>
<accession>A0AAE9WC97</accession>
<keyword evidence="6 11" id="KW-0647">Proteasome</keyword>
<protein>
    <recommendedName>
        <fullName evidence="11">Proteasome subunit beta</fullName>
    </recommendedName>
</protein>
<dbReference type="CDD" id="cd03762">
    <property type="entry name" value="proteasome_beta_type_6"/>
    <property type="match status" value="1"/>
</dbReference>
<evidence type="ECO:0000256" key="7">
    <source>
        <dbReference type="ARBA" id="ARBA00023145"/>
    </source>
</evidence>
<dbReference type="GO" id="GO:0019774">
    <property type="term" value="C:proteasome core complex, beta-subunit complex"/>
    <property type="evidence" value="ECO:0007669"/>
    <property type="project" value="UniProtKB-ARBA"/>
</dbReference>
<keyword evidence="4" id="KW-0888">Threonine protease</keyword>
<sequence length="226" mass="24543">MATSVTDPLNVDINSIKKGEIRMGTTITALKYNEGVILAADSRTTMGAYIANRVTDKLTQLTDNIWCCRSGSAADTQAVADILRYYLSMYEVQYGITPTVHTAATLASELCYTNKNMLSAGLIIGGYDEKTGGEVYSIPLGGSLHKQPLAIGGSGSAFIYGFCDANFKENMTKEQAVEFLKFAVALAMERDGSSGGTIRMVILNKEGMERKFFAINTENPIPRFNQ</sequence>
<dbReference type="SUPFAM" id="SSF56235">
    <property type="entry name" value="N-terminal nucleophile aminohydrolases (Ntn hydrolases)"/>
    <property type="match status" value="1"/>
</dbReference>
<comment type="catalytic activity">
    <reaction evidence="1">
        <text>Cleavage of peptide bonds with very broad specificity.</text>
        <dbReference type="EC" id="3.4.25.1"/>
    </reaction>
</comment>
<evidence type="ECO:0000256" key="8">
    <source>
        <dbReference type="ARBA" id="ARBA00023242"/>
    </source>
</evidence>
<reference evidence="12 13" key="1">
    <citation type="journal article" date="2023" name="G3 (Bethesda)">
        <title>A high-quality reference genome for the fission yeast Schizosaccharomyces osmophilus.</title>
        <authorList>
            <person name="Jia G.S."/>
            <person name="Zhang W.C."/>
            <person name="Liang Y."/>
            <person name="Liu X.H."/>
            <person name="Rhind N."/>
            <person name="Pidoux A."/>
            <person name="Brysch-Herzberg M."/>
            <person name="Du L.L."/>
        </authorList>
    </citation>
    <scope>NUCLEOTIDE SEQUENCE [LARGE SCALE GENOMIC DNA]</scope>
    <source>
        <strain evidence="12 13">CBS 15793</strain>
    </source>
</reference>
<comment type="function">
    <text evidence="11">Component of the proteasome, a multicatalytic proteinase complex which is characterized by its ability to cleave peptides with Arg, Phe, Tyr, Leu, and Glu adjacent to the leaving group at neutral or slightly basic pH. The proteasome has an ATP-dependent proteolytic activity.</text>
</comment>
<keyword evidence="8 11" id="KW-0539">Nucleus</keyword>
<comment type="subunit">
    <text evidence="11">Component of the proteasome complex.</text>
</comment>
<dbReference type="EMBL" id="CP115611">
    <property type="protein sequence ID" value="WBW72816.1"/>
    <property type="molecule type" value="Genomic_DNA"/>
</dbReference>
<evidence type="ECO:0000256" key="11">
    <source>
        <dbReference type="RuleBase" id="RU004203"/>
    </source>
</evidence>
<dbReference type="PRINTS" id="PR00141">
    <property type="entry name" value="PROTEASOME"/>
</dbReference>
<dbReference type="RefSeq" id="XP_056037059.1">
    <property type="nucleotide sequence ID" value="XM_056179847.1"/>
</dbReference>
<keyword evidence="3" id="KW-0645">Protease</keyword>
<comment type="subcellular location">
    <subcellularLocation>
        <location evidence="11">Cytoplasm</location>
    </subcellularLocation>
    <subcellularLocation>
        <location evidence="11">Nucleus</location>
    </subcellularLocation>
</comment>
<evidence type="ECO:0000256" key="2">
    <source>
        <dbReference type="ARBA" id="ARBA00022490"/>
    </source>
</evidence>
<dbReference type="GeneID" id="80874536"/>
<dbReference type="PANTHER" id="PTHR32194:SF0">
    <property type="entry name" value="ATP-DEPENDENT PROTEASE SUBUNIT HSLV"/>
    <property type="match status" value="1"/>
</dbReference>
<gene>
    <name evidence="12" type="primary">pre3</name>
    <name evidence="12" type="ORF">SOMG_01054</name>
</gene>
<dbReference type="AlphaFoldDB" id="A0AAE9WC97"/>
<comment type="subunit">
    <text evidence="9">The 26S proteasome consists of a 20S proteasome core and two 19S regulatory subunits. The 20S proteasome core is composed of 28 subunits that are arranged in four stacked rings, resulting in a barrel-shaped structure. The two end rings are each formed by seven alpha subunits, and the two central rings are each formed by seven beta subunits. The catalytic chamber with the active sites is on the inside of the barrel.</text>
</comment>
<dbReference type="InterPro" id="IPR023333">
    <property type="entry name" value="Proteasome_suB-type"/>
</dbReference>
<dbReference type="InterPro" id="IPR000243">
    <property type="entry name" value="Pept_T1A_subB"/>
</dbReference>
<evidence type="ECO:0000256" key="10">
    <source>
        <dbReference type="PIRSR" id="PIRSR600243-1"/>
    </source>
</evidence>
<dbReference type="GO" id="GO:0005634">
    <property type="term" value="C:nucleus"/>
    <property type="evidence" value="ECO:0007669"/>
    <property type="project" value="UniProtKB-SubCell"/>
</dbReference>
<evidence type="ECO:0000313" key="12">
    <source>
        <dbReference type="EMBL" id="WBW72816.1"/>
    </source>
</evidence>
<dbReference type="PANTHER" id="PTHR32194">
    <property type="entry name" value="METALLOPROTEASE TLDD"/>
    <property type="match status" value="1"/>
</dbReference>
<evidence type="ECO:0000256" key="4">
    <source>
        <dbReference type="ARBA" id="ARBA00022698"/>
    </source>
</evidence>
<dbReference type="FunFam" id="3.60.20.10:FF:000010">
    <property type="entry name" value="Proteasome subunit beta type-1"/>
    <property type="match status" value="1"/>
</dbReference>
<dbReference type="GO" id="GO:0004298">
    <property type="term" value="F:threonine-type endopeptidase activity"/>
    <property type="evidence" value="ECO:0007669"/>
    <property type="project" value="UniProtKB-KW"/>
</dbReference>
<dbReference type="InterPro" id="IPR001353">
    <property type="entry name" value="Proteasome_sua/b"/>
</dbReference>
<dbReference type="InterPro" id="IPR016050">
    <property type="entry name" value="Proteasome_bsu_CS"/>
</dbReference>